<dbReference type="AlphaFoldDB" id="A0A243Q3F5"/>
<evidence type="ECO:0000256" key="1">
    <source>
        <dbReference type="SAM" id="MobiDB-lite"/>
    </source>
</evidence>
<keyword evidence="3" id="KW-1185">Reference proteome</keyword>
<feature type="region of interest" description="Disordered" evidence="1">
    <location>
        <begin position="1"/>
        <end position="30"/>
    </location>
</feature>
<reference evidence="2 3" key="1">
    <citation type="submission" date="2017-05" db="EMBL/GenBank/DDBJ databases">
        <title>Biotechnological potential of actinobacteria isolated from South African environments.</title>
        <authorList>
            <person name="Le Roes-Hill M."/>
            <person name="Prins A."/>
            <person name="Durrell K.A."/>
        </authorList>
    </citation>
    <scope>NUCLEOTIDE SEQUENCE [LARGE SCALE GENOMIC DNA]</scope>
    <source>
        <strain evidence="2">BS2</strain>
    </source>
</reference>
<proteinExistence type="predicted"/>
<protein>
    <submittedName>
        <fullName evidence="2">Uncharacterized protein</fullName>
    </submittedName>
</protein>
<dbReference type="EMBL" id="NGFO01000050">
    <property type="protein sequence ID" value="OUC75818.1"/>
    <property type="molecule type" value="Genomic_DNA"/>
</dbReference>
<feature type="region of interest" description="Disordered" evidence="1">
    <location>
        <begin position="94"/>
        <end position="114"/>
    </location>
</feature>
<dbReference type="Proteomes" id="UP000194632">
    <property type="component" value="Unassembled WGS sequence"/>
</dbReference>
<name>A0A243Q3F5_9ACTN</name>
<feature type="compositionally biased region" description="Polar residues" evidence="1">
    <location>
        <begin position="103"/>
        <end position="114"/>
    </location>
</feature>
<accession>A0A243Q3F5</accession>
<feature type="compositionally biased region" description="Basic and acidic residues" evidence="1">
    <location>
        <begin position="20"/>
        <end position="30"/>
    </location>
</feature>
<comment type="caution">
    <text evidence="2">The sequence shown here is derived from an EMBL/GenBank/DDBJ whole genome shotgun (WGS) entry which is preliminary data.</text>
</comment>
<gene>
    <name evidence="2" type="ORF">CA982_24870</name>
</gene>
<organism evidence="2 3">
    <name type="scientific">Gordonia lacunae</name>
    <dbReference type="NCBI Taxonomy" id="417102"/>
    <lineage>
        <taxon>Bacteria</taxon>
        <taxon>Bacillati</taxon>
        <taxon>Actinomycetota</taxon>
        <taxon>Actinomycetes</taxon>
        <taxon>Mycobacteriales</taxon>
        <taxon>Gordoniaceae</taxon>
        <taxon>Gordonia</taxon>
    </lineage>
</organism>
<evidence type="ECO:0000313" key="3">
    <source>
        <dbReference type="Proteomes" id="UP000194632"/>
    </source>
</evidence>
<evidence type="ECO:0000313" key="2">
    <source>
        <dbReference type="EMBL" id="OUC75818.1"/>
    </source>
</evidence>
<sequence length="114" mass="12415">MPFEELDQLSPTSRLVADSVRPRDDPPEHVHQIETEFTDWQRTLRIRPPFHVGLDHLHRYAEAHGSSSSPYDATIDGFPIGAWSPNAAASIDDVSCRPAGSPSARQGSPTGNGA</sequence>